<sequence length="97" mass="11791">MKLLEKEFNGKDFFGVCFKKLMWKNNPILPQDSYQRAMARFWARFIDEKILPMVWKANFCEGDERELVIEEVRKHIKILEKELDRKEVALDLWTLLE</sequence>
<dbReference type="EMBL" id="VAHF01000001">
    <property type="protein sequence ID" value="TXG74202.1"/>
    <property type="molecule type" value="Genomic_DNA"/>
</dbReference>
<proteinExistence type="predicted"/>
<evidence type="ECO:0000313" key="2">
    <source>
        <dbReference type="Proteomes" id="UP000323000"/>
    </source>
</evidence>
<accession>A0A5C7J040</accession>
<organism evidence="1 2">
    <name type="scientific">Acer yangbiense</name>
    <dbReference type="NCBI Taxonomy" id="1000413"/>
    <lineage>
        <taxon>Eukaryota</taxon>
        <taxon>Viridiplantae</taxon>
        <taxon>Streptophyta</taxon>
        <taxon>Embryophyta</taxon>
        <taxon>Tracheophyta</taxon>
        <taxon>Spermatophyta</taxon>
        <taxon>Magnoliopsida</taxon>
        <taxon>eudicotyledons</taxon>
        <taxon>Gunneridae</taxon>
        <taxon>Pentapetalae</taxon>
        <taxon>rosids</taxon>
        <taxon>malvids</taxon>
        <taxon>Sapindales</taxon>
        <taxon>Sapindaceae</taxon>
        <taxon>Hippocastanoideae</taxon>
        <taxon>Acereae</taxon>
        <taxon>Acer</taxon>
    </lineage>
</organism>
<dbReference type="AlphaFoldDB" id="A0A5C7J040"/>
<name>A0A5C7J040_9ROSI</name>
<dbReference type="InterPro" id="IPR036282">
    <property type="entry name" value="Glutathione-S-Trfase_C_sf"/>
</dbReference>
<dbReference type="SUPFAM" id="SSF47616">
    <property type="entry name" value="GST C-terminal domain-like"/>
    <property type="match status" value="1"/>
</dbReference>
<dbReference type="Gene3D" id="1.20.1050.10">
    <property type="match status" value="1"/>
</dbReference>
<keyword evidence="2" id="KW-1185">Reference proteome</keyword>
<dbReference type="Proteomes" id="UP000323000">
    <property type="component" value="Chromosome 1"/>
</dbReference>
<dbReference type="OrthoDB" id="4951845at2759"/>
<protein>
    <submittedName>
        <fullName evidence="1">Uncharacterized protein</fullName>
    </submittedName>
</protein>
<comment type="caution">
    <text evidence="1">The sequence shown here is derived from an EMBL/GenBank/DDBJ whole genome shotgun (WGS) entry which is preliminary data.</text>
</comment>
<reference evidence="2" key="1">
    <citation type="journal article" date="2019" name="Gigascience">
        <title>De novo genome assembly of the endangered Acer yangbiense, a plant species with extremely small populations endemic to Yunnan Province, China.</title>
        <authorList>
            <person name="Yang J."/>
            <person name="Wariss H.M."/>
            <person name="Tao L."/>
            <person name="Zhang R."/>
            <person name="Yun Q."/>
            <person name="Hollingsworth P."/>
            <person name="Dao Z."/>
            <person name="Luo G."/>
            <person name="Guo H."/>
            <person name="Ma Y."/>
            <person name="Sun W."/>
        </authorList>
    </citation>
    <scope>NUCLEOTIDE SEQUENCE [LARGE SCALE GENOMIC DNA]</scope>
    <source>
        <strain evidence="2">cv. Malutang</strain>
    </source>
</reference>
<evidence type="ECO:0000313" key="1">
    <source>
        <dbReference type="EMBL" id="TXG74202.1"/>
    </source>
</evidence>
<gene>
    <name evidence="1" type="ORF">EZV62_002781</name>
</gene>